<feature type="compositionally biased region" description="Polar residues" evidence="1">
    <location>
        <begin position="1934"/>
        <end position="1949"/>
    </location>
</feature>
<feature type="compositionally biased region" description="Polar residues" evidence="1">
    <location>
        <begin position="882"/>
        <end position="904"/>
    </location>
</feature>
<feature type="compositionally biased region" description="Polar residues" evidence="1">
    <location>
        <begin position="621"/>
        <end position="639"/>
    </location>
</feature>
<feature type="compositionally biased region" description="Basic and acidic residues" evidence="1">
    <location>
        <begin position="2347"/>
        <end position="2358"/>
    </location>
</feature>
<keyword evidence="3" id="KW-1185">Reference proteome</keyword>
<feature type="compositionally biased region" description="Basic and acidic residues" evidence="1">
    <location>
        <begin position="1953"/>
        <end position="1962"/>
    </location>
</feature>
<feature type="compositionally biased region" description="Polar residues" evidence="1">
    <location>
        <begin position="93"/>
        <end position="114"/>
    </location>
</feature>
<evidence type="ECO:0000313" key="3">
    <source>
        <dbReference type="Proteomes" id="UP000245591"/>
    </source>
</evidence>
<feature type="compositionally biased region" description="Basic and acidic residues" evidence="1">
    <location>
        <begin position="2113"/>
        <end position="2126"/>
    </location>
</feature>
<feature type="compositionally biased region" description="Basic and acidic residues" evidence="1">
    <location>
        <begin position="1223"/>
        <end position="1239"/>
    </location>
</feature>
<organism evidence="2 3">
    <name type="scientific">Smittium angustum</name>
    <dbReference type="NCBI Taxonomy" id="133377"/>
    <lineage>
        <taxon>Eukaryota</taxon>
        <taxon>Fungi</taxon>
        <taxon>Fungi incertae sedis</taxon>
        <taxon>Zoopagomycota</taxon>
        <taxon>Kickxellomycotina</taxon>
        <taxon>Harpellomycetes</taxon>
        <taxon>Harpellales</taxon>
        <taxon>Legeriomycetaceae</taxon>
        <taxon>Smittium</taxon>
    </lineage>
</organism>
<feature type="compositionally biased region" description="Polar residues" evidence="1">
    <location>
        <begin position="275"/>
        <end position="291"/>
    </location>
</feature>
<feature type="region of interest" description="Disordered" evidence="1">
    <location>
        <begin position="919"/>
        <end position="950"/>
    </location>
</feature>
<reference evidence="2 3" key="1">
    <citation type="journal article" date="2018" name="MBio">
        <title>Comparative Genomics Reveals the Core Gene Toolbox for the Fungus-Insect Symbiosis.</title>
        <authorList>
            <person name="Wang Y."/>
            <person name="Stata M."/>
            <person name="Wang W."/>
            <person name="Stajich J.E."/>
            <person name="White M.M."/>
            <person name="Moncalvo J.M."/>
        </authorList>
    </citation>
    <scope>NUCLEOTIDE SEQUENCE [LARGE SCALE GENOMIC DNA]</scope>
    <source>
        <strain evidence="2 3">AUS-126-30</strain>
    </source>
</reference>
<gene>
    <name evidence="2" type="ORF">BB558_001913</name>
</gene>
<feature type="compositionally biased region" description="Basic and acidic residues" evidence="1">
    <location>
        <begin position="866"/>
        <end position="880"/>
    </location>
</feature>
<feature type="region of interest" description="Disordered" evidence="1">
    <location>
        <begin position="1414"/>
        <end position="1436"/>
    </location>
</feature>
<feature type="compositionally biased region" description="Polar residues" evidence="1">
    <location>
        <begin position="45"/>
        <end position="67"/>
    </location>
</feature>
<feature type="compositionally biased region" description="Polar residues" evidence="1">
    <location>
        <begin position="171"/>
        <end position="182"/>
    </location>
</feature>
<proteinExistence type="predicted"/>
<feature type="compositionally biased region" description="Low complexity" evidence="1">
    <location>
        <begin position="1758"/>
        <end position="1773"/>
    </location>
</feature>
<feature type="region of interest" description="Disordered" evidence="1">
    <location>
        <begin position="610"/>
        <end position="904"/>
    </location>
</feature>
<feature type="compositionally biased region" description="Polar residues" evidence="1">
    <location>
        <begin position="1746"/>
        <end position="1757"/>
    </location>
</feature>
<feature type="compositionally biased region" description="Polar residues" evidence="1">
    <location>
        <begin position="680"/>
        <end position="690"/>
    </location>
</feature>
<feature type="region of interest" description="Disordered" evidence="1">
    <location>
        <begin position="2051"/>
        <end position="2129"/>
    </location>
</feature>
<feature type="compositionally biased region" description="Basic and acidic residues" evidence="1">
    <location>
        <begin position="519"/>
        <end position="528"/>
    </location>
</feature>
<feature type="region of interest" description="Disordered" evidence="1">
    <location>
        <begin position="1745"/>
        <end position="1794"/>
    </location>
</feature>
<feature type="compositionally biased region" description="Basic and acidic residues" evidence="1">
    <location>
        <begin position="1551"/>
        <end position="1560"/>
    </location>
</feature>
<feature type="compositionally biased region" description="Polar residues" evidence="1">
    <location>
        <begin position="544"/>
        <end position="553"/>
    </location>
</feature>
<name>A0A2U1JA56_SMIAN</name>
<feature type="compositionally biased region" description="Basic and acidic residues" evidence="1">
    <location>
        <begin position="2058"/>
        <end position="2076"/>
    </location>
</feature>
<accession>A0A2U1JA56</accession>
<feature type="compositionally biased region" description="Polar residues" evidence="1">
    <location>
        <begin position="1536"/>
        <end position="1547"/>
    </location>
</feature>
<feature type="region of interest" description="Disordered" evidence="1">
    <location>
        <begin position="1"/>
        <end position="403"/>
    </location>
</feature>
<feature type="compositionally biased region" description="Polar residues" evidence="1">
    <location>
        <begin position="143"/>
        <end position="164"/>
    </location>
</feature>
<feature type="region of interest" description="Disordered" evidence="1">
    <location>
        <begin position="1933"/>
        <end position="1999"/>
    </location>
</feature>
<feature type="region of interest" description="Disordered" evidence="1">
    <location>
        <begin position="2347"/>
        <end position="2380"/>
    </location>
</feature>
<feature type="compositionally biased region" description="Polar residues" evidence="1">
    <location>
        <begin position="2359"/>
        <end position="2380"/>
    </location>
</feature>
<feature type="compositionally biased region" description="Basic residues" evidence="1">
    <location>
        <begin position="1311"/>
        <end position="1322"/>
    </location>
</feature>
<feature type="compositionally biased region" description="Low complexity" evidence="1">
    <location>
        <begin position="373"/>
        <end position="387"/>
    </location>
</feature>
<feature type="region of interest" description="Disordered" evidence="1">
    <location>
        <begin position="1292"/>
        <end position="1331"/>
    </location>
</feature>
<feature type="compositionally biased region" description="Polar residues" evidence="1">
    <location>
        <begin position="855"/>
        <end position="865"/>
    </location>
</feature>
<feature type="compositionally biased region" description="Polar residues" evidence="1">
    <location>
        <begin position="194"/>
        <end position="205"/>
    </location>
</feature>
<feature type="compositionally biased region" description="Polar residues" evidence="1">
    <location>
        <begin position="831"/>
        <end position="845"/>
    </location>
</feature>
<evidence type="ECO:0000313" key="2">
    <source>
        <dbReference type="EMBL" id="PWA01956.1"/>
    </source>
</evidence>
<feature type="compositionally biased region" description="Polar residues" evidence="1">
    <location>
        <begin position="76"/>
        <end position="86"/>
    </location>
</feature>
<feature type="compositionally biased region" description="Basic and acidic residues" evidence="1">
    <location>
        <begin position="1774"/>
        <end position="1783"/>
    </location>
</feature>
<feature type="compositionally biased region" description="Low complexity" evidence="1">
    <location>
        <begin position="1414"/>
        <end position="1433"/>
    </location>
</feature>
<feature type="compositionally biased region" description="Polar residues" evidence="1">
    <location>
        <begin position="939"/>
        <end position="950"/>
    </location>
</feature>
<feature type="compositionally biased region" description="Polar residues" evidence="1">
    <location>
        <begin position="353"/>
        <end position="366"/>
    </location>
</feature>
<evidence type="ECO:0000256" key="1">
    <source>
        <dbReference type="SAM" id="MobiDB-lite"/>
    </source>
</evidence>
<dbReference type="EMBL" id="MBFU01000118">
    <property type="protein sequence ID" value="PWA01956.1"/>
    <property type="molecule type" value="Genomic_DNA"/>
</dbReference>
<comment type="caution">
    <text evidence="2">The sequence shown here is derived from an EMBL/GenBank/DDBJ whole genome shotgun (WGS) entry which is preliminary data.</text>
</comment>
<feature type="compositionally biased region" description="Polar residues" evidence="1">
    <location>
        <begin position="1295"/>
        <end position="1310"/>
    </location>
</feature>
<feature type="compositionally biased region" description="Polar residues" evidence="1">
    <location>
        <begin position="1963"/>
        <end position="1995"/>
    </location>
</feature>
<dbReference type="Proteomes" id="UP000245591">
    <property type="component" value="Unassembled WGS sequence"/>
</dbReference>
<feature type="compositionally biased region" description="Basic and acidic residues" evidence="1">
    <location>
        <begin position="691"/>
        <end position="708"/>
    </location>
</feature>
<feature type="compositionally biased region" description="Polar residues" evidence="1">
    <location>
        <begin position="1240"/>
        <end position="1266"/>
    </location>
</feature>
<feature type="compositionally biased region" description="Basic and acidic residues" evidence="1">
    <location>
        <begin position="336"/>
        <end position="352"/>
    </location>
</feature>
<feature type="region of interest" description="Disordered" evidence="1">
    <location>
        <begin position="1513"/>
        <end position="1575"/>
    </location>
</feature>
<feature type="region of interest" description="Disordered" evidence="1">
    <location>
        <begin position="518"/>
        <end position="553"/>
    </location>
</feature>
<sequence>MFERDSKNSKKSQVARGAYSHDPSNNSKKAPFLPQVKGPLYLLQATRSHGTQNLSGKQSNEPTTFLPKTQLDEKNTNSTWSGNSSELFKPKKTIQNTKENQSLDRTTNSLSSPIENPVKQEKKWTDIIMPKSPLLNDEDSGTDIKNTNPKQTQPSKHAYNNNSYFPKLNFDTKSTSPDQYANTKPHKLTGLDIPTTTSPTTYENINQKKHSKWVQDTPDNLSTSWADDFEERTTPKPSEYPRNQHVPNTNKINRDYNNDYQNDKQGLIHGIPYQDKQSMVSSQEPPYSSQIDDNKENKSFDNNNQQGEYTDAPSLEKTDGNKPNIPKNTQYNNQQEYKKNYKNENYDSENPRKTSSYNQNQDSNSIGYRKYSNNYTRENNTNNQNTHFTRHNYTEKYNRSGGAKFEGYNKYKENNMYNNEGYSSNYRNQSYTLNYSRKQGENEKQSIYNESVTQEIFIKDADTSTSQHSFGSIRNQSEEITKDEKLVKSNENTDKPYLIPQDPIIIDRNDESADIYNRGNEKIPESRHIYNTQPETESKKVNESKNPQNKNIQNSLVNEFDNMDIKPNERTSAKNKNFMSVSKEPKLDKEDVKLSNDLDLNSSFIENNSLHNHNQKENDGNNDQFESNQDTYSGNVTINQKHDRNYNSKDYQGGRDTNYNSRGGYRGSNFRDGYEGRFRSGQNDSFQKQEYYNRNKQTERDSYRSERRYRGKANENTNWRVSEQDEQKNGDYPKTANTKDPNQKLYDYNTESTKENYTDNSARLDKKGIENPDLSFLEEPRQKNALNKDSYKVPGRYQQEYDTNRESHYNRRYSNKQSSDYEPGIFKNKYPYNQSRDNGGNSYFDQTRKNESGRRPQSGNKLSWRNSERNDSQHKPEFSKRVFSNTKYPRAYQNNTRFSGTVQTAVNKDINESDLKMYPGSDELGSGSKVNLSIDPPTTGYSPGSASNYNDTKFKKASKTENNNSDYPFTAKISELSVKISTTEKDDQSATTKYNENSELNVADNNVVLVSDNHVDTQSLGVSESVSVKLDTVSYVDTSNHKPDDNQLFYSEFSPRSTKEALFTPSVRYSPRKKDTYLFNLDDLQSQGLNNRNEPDEWQIIENPELYYNEEKPKFRLVSSNFPKDQLFPNNLSVGFSPISVPGSKIISPLKRDGNIKDNHSGITSEPSGIIDFMGNNGISNQSIHKPYYYPDILFNSNASNDASKKISTGNSNIQLWPDHQERFSKEHSDIQQKSKESFEITQKNTSNVNSNRECSNNDEVVNNGTLNSIGDTAGYGKIENESYSLEFPSGTELFKNNRSDNGISQQVQPRSHHYSHHHHQQQNRQKNIELSKPSDFVSTNSLYQNKIKRSNSNENRPSKSMFLDSIQLPNTTNLSTGFPTQKFSIANTNIISDANSIGIDSISNNNNGNVDVSLNSPNKSSSTHPSSNLNTSFILSPKKGKRPDIYSTLLTDTKVSDISESSIQDLSSKDISMGSRNTAQDIQKFVGKLESSNNILDTNSVLPSSPSNIVSFSSKKGQQTEKKLNPNVPPFMPLSTKTRNLNQKDTSFGDPEKHRDKGYNTDSGVLSNDKDIGERRMTNVNNSSSSAQVTGIGSNQGYQILIGSPARSLKGYSRSNGMLRTSDLFDSYTDSTEKDSQKNQKQVDSLLDSMDEKKKMQNLIEAGRGPISPTEIKMDESMEKDNTNNGVSNNAELLQNPHNSFVNDLVASSGTSYKINQTDIQSQNMHQNDNRAVFKGNDFLDYQQYYKNQPPNSNELNYQTQQQQGSTNSSENNSEKMTKNQEYKAGNNTGVRDDAIYEKPTAQQDMDIGNTPSAVIQPGVIPVTHFTNQYGYPNQMYPYQVAYYPYNSQQYGRIPIQSPIYIQPHQQNQIPDQMQYYPEYQQYQYAYFQQQPNIQTQQLPGFYGTQNQTHFIPPIPHPFYNYPYPVMIPQNPQPELSAQVPKQDSLVDTENESWKLDKDGNDGQSQTNRDNVQSDAANQTKTPDQLMQSTSQQEYENEDHQFADENNTSMENFTFGAADIDEKTGSSYLGAGNDQTADYKPEKLDRQSVLSLNEDSNLEKKDNLVLEKPSTKEPRYGNSMPRSWDRNYKGNRPTNGYLPDTNNFRYGPKSIKNTEPKRENDEARYRNSYTAGDKSKFFQKSDSKAGGFNSSWNSYQNRDTFKNNDKLAKRYRYISKTRSVFDDNEKTEFSKNSPRFDKKDFGYQGSYPRYDDGNYFNKEHRHYQQKNVYVGSRYENEEGKQNNFSKRDYYKERFGKDKNTNEYLKNKTAFVSLPNKIARSYFKVDEKMQDIDQTNNQIKEDDNINNTIVGKKDIGSETIHRKTEYNVQYTKRKDIRSFKEYRNTKEKGYEYRPRRYNDSSMNTKNRNINSTEQLENTNP</sequence>
<feature type="compositionally biased region" description="Basic and acidic residues" evidence="1">
    <location>
        <begin position="722"/>
        <end position="731"/>
    </location>
</feature>
<protein>
    <submittedName>
        <fullName evidence="2">Uncharacterized protein</fullName>
    </submittedName>
</protein>
<feature type="compositionally biased region" description="Basic and acidic residues" evidence="1">
    <location>
        <begin position="752"/>
        <end position="770"/>
    </location>
</feature>
<feature type="region of interest" description="Disordered" evidence="1">
    <location>
        <begin position="1223"/>
        <end position="1266"/>
    </location>
</feature>